<feature type="transmembrane region" description="Helical" evidence="1">
    <location>
        <begin position="17"/>
        <end position="41"/>
    </location>
</feature>
<feature type="transmembrane region" description="Helical" evidence="1">
    <location>
        <begin position="53"/>
        <end position="73"/>
    </location>
</feature>
<comment type="caution">
    <text evidence="3">The sequence shown here is derived from an EMBL/GenBank/DDBJ whole genome shotgun (WGS) entry which is preliminary data.</text>
</comment>
<name>A0ABW9Z2H3_9HYPH</name>
<keyword evidence="1" id="KW-1133">Transmembrane helix</keyword>
<reference evidence="3 4" key="1">
    <citation type="submission" date="2020-01" db="EMBL/GenBank/DDBJ databases">
        <title>Microvirga sp. nov., an arsenate reduction bacterium isolated from Tibet hotspring sediments.</title>
        <authorList>
            <person name="Yuan C.-G."/>
        </authorList>
    </citation>
    <scope>NUCLEOTIDE SEQUENCE [LARGE SCALE GENOMIC DNA]</scope>
    <source>
        <strain evidence="3 4">SYSU G3D203</strain>
    </source>
</reference>
<dbReference type="InterPro" id="IPR014729">
    <property type="entry name" value="Rossmann-like_a/b/a_fold"/>
</dbReference>
<sequence>MRLQEQGWRVFYYLSKVAWFFATPSNLLVSLVLLGLVLALFKRLRRFGIGLSLVVTLATLALGLLPVASYLLIPLEERFPPFRDDGRPVDGIILLGGAVEASDSVSRGSIVANESAERVLDTIRLAHRHPNARILISGGGGTVFGDGAAEAPIIADYFKSIGIDPARILVEDRSRTTAENAVYSRELTKPKEGERWLLVTSAWHMPRAVGVFEKVEFPVVPYPVDFRTAGGARTHRPFAFVSEGLRRLDIATKEWAGLIAYRATGRTASLFPGPQDPSGGSASR</sequence>
<protein>
    <submittedName>
        <fullName evidence="3">YdcF family protein</fullName>
    </submittedName>
</protein>
<feature type="domain" description="DUF218" evidence="2">
    <location>
        <begin position="90"/>
        <end position="257"/>
    </location>
</feature>
<evidence type="ECO:0000259" key="2">
    <source>
        <dbReference type="Pfam" id="PF02698"/>
    </source>
</evidence>
<evidence type="ECO:0000313" key="4">
    <source>
        <dbReference type="Proteomes" id="UP000818323"/>
    </source>
</evidence>
<dbReference type="PANTHER" id="PTHR30336">
    <property type="entry name" value="INNER MEMBRANE PROTEIN, PROBABLE PERMEASE"/>
    <property type="match status" value="1"/>
</dbReference>
<keyword evidence="4" id="KW-1185">Reference proteome</keyword>
<dbReference type="InterPro" id="IPR051599">
    <property type="entry name" value="Cell_Envelope_Assoc"/>
</dbReference>
<keyword evidence="1" id="KW-0812">Transmembrane</keyword>
<dbReference type="CDD" id="cd06259">
    <property type="entry name" value="YdcF-like"/>
    <property type="match status" value="1"/>
</dbReference>
<dbReference type="RefSeq" id="WP_161724347.1">
    <property type="nucleotide sequence ID" value="NZ_JAAAXI010000012.1"/>
</dbReference>
<dbReference type="EMBL" id="JAAAXJ010000010">
    <property type="protein sequence ID" value="NBJ26156.1"/>
    <property type="molecule type" value="Genomic_DNA"/>
</dbReference>
<evidence type="ECO:0000256" key="1">
    <source>
        <dbReference type="SAM" id="Phobius"/>
    </source>
</evidence>
<dbReference type="Proteomes" id="UP000818323">
    <property type="component" value="Unassembled WGS sequence"/>
</dbReference>
<organism evidence="3 4">
    <name type="scientific">Microvirga arsenatis</name>
    <dbReference type="NCBI Taxonomy" id="2692265"/>
    <lineage>
        <taxon>Bacteria</taxon>
        <taxon>Pseudomonadati</taxon>
        <taxon>Pseudomonadota</taxon>
        <taxon>Alphaproteobacteria</taxon>
        <taxon>Hyphomicrobiales</taxon>
        <taxon>Methylobacteriaceae</taxon>
        <taxon>Microvirga</taxon>
    </lineage>
</organism>
<dbReference type="InterPro" id="IPR003848">
    <property type="entry name" value="DUF218"/>
</dbReference>
<accession>A0ABW9Z2H3</accession>
<gene>
    <name evidence="3" type="ORF">GR303_17570</name>
</gene>
<dbReference type="Pfam" id="PF02698">
    <property type="entry name" value="DUF218"/>
    <property type="match status" value="1"/>
</dbReference>
<evidence type="ECO:0000313" key="3">
    <source>
        <dbReference type="EMBL" id="NBJ26156.1"/>
    </source>
</evidence>
<dbReference type="PANTHER" id="PTHR30336:SF4">
    <property type="entry name" value="ENVELOPE BIOGENESIS FACTOR ELYC"/>
    <property type="match status" value="1"/>
</dbReference>
<dbReference type="Gene3D" id="3.40.50.620">
    <property type="entry name" value="HUPs"/>
    <property type="match status" value="1"/>
</dbReference>
<keyword evidence="1" id="KW-0472">Membrane</keyword>
<proteinExistence type="predicted"/>